<keyword evidence="12" id="KW-0506">mRNA capping</keyword>
<evidence type="ECO:0000256" key="2">
    <source>
        <dbReference type="ARBA" id="ARBA00012494"/>
    </source>
</evidence>
<reference evidence="22 23" key="1">
    <citation type="submission" date="2019-05" db="EMBL/GenBank/DDBJ databases">
        <title>Metatranscriptomic reconstruction reveals RNA viruses with the potential to shape carbon cycling in soil.</title>
        <authorList>
            <person name="Starr E.P."/>
            <person name="Nuccio E."/>
            <person name="Pett-Ridge J."/>
            <person name="Banfield J.F."/>
            <person name="Firestone M.K."/>
        </authorList>
    </citation>
    <scope>NUCLEOTIDE SEQUENCE [LARGE SCALE GENOMIC DNA]</scope>
    <source>
        <strain evidence="22">H2_Bulk_Litter_12_scaffold_23</strain>
    </source>
</reference>
<keyword evidence="8" id="KW-0547">Nucleotide-binding</keyword>
<evidence type="ECO:0000256" key="5">
    <source>
        <dbReference type="ARBA" id="ARBA00022679"/>
    </source>
</evidence>
<evidence type="ECO:0000256" key="9">
    <source>
        <dbReference type="ARBA" id="ARBA00022840"/>
    </source>
</evidence>
<comment type="subcellular location">
    <subcellularLocation>
        <location evidence="1">Virion</location>
    </subcellularLocation>
</comment>
<evidence type="ECO:0000256" key="3">
    <source>
        <dbReference type="ARBA" id="ARBA00022484"/>
    </source>
</evidence>
<evidence type="ECO:0000256" key="1">
    <source>
        <dbReference type="ARBA" id="ARBA00004328"/>
    </source>
</evidence>
<sequence length="1922" mass="215284">MVAWHADPKKRARGKVERELKALAGLSAGYPIQLLNPDSYPALGTRLTVMDNSNEVRAAITVAERVMEVADAGLTEWGMQMKRPLRSRLPADTNPEMERQYNLMRFYESYLNLVARSRAAGGRGNVSINTPGAELHGNEYVCVLIDKPHADAYFCSYAQILMLKDMYYGRFNTLISAHTIYGDPTVSSVLHQCYDWAFSCISAYGNAGYGLVKSIESLAKTSIIRKVDPHFRLDGPYQQMLRICRDKEVELSGKDSPCIDHLDGVLTATRSIEIDVELFGLQKLSGHPLVDPTEGGVKVRETSRQRITYRPVNIRRVRNEWCRMYLEGYIRKERAWPPLEYSLEGESTRLYSLMIRNELKITTFSYDFMDWDHFRFKAHHEFNYFTNFTDLMDDKSISLYRDNFMATWDSNIQPTSNKRLLLEMLQKPLVNIKAIVDQVREGNIPFEWLIVSLYPKEREFKDPPRMYGMLVFEMRAFFACTEANLADTILQYLPSQTMTLNKIEIQELFQEVTKGHDQEGFTKLYGEFDLAGWNGHFHDEIVDPVARDIEDIFGLKGVYTVIHHFFKDSIMSVRVRECPPTNGHVASEPGHFPRELEDGVLWPDHDAGIEGQAQKLWFIATCAMFGLAMNRFDLKYYTIGQGDNHIYIANVPDKLRAETTGGLKGVAHSLALAAEEECSRAGHELNVNECTHSSEVITYSKALWIGGVDYFTSIKATSRVFPHSSSDFPSIVNSTGAISGQLLSAAEQMKDPLNGFALTCFHTALYLGTLYERKPVETSLLTGKFKDLLSPNMIIALMIYPGEMGGLPIGHVMGFLYKGGSDPLGKAVASLKLMTRKSVIARRISYTLASGSWMDSDPDLTQLIDDPYSLPIIGPRTPEMAILRQSISKVKAVTKNDDIRSLMELVIDGYDDKFRKILATCRPLNPVLLADIYGWSVLGVTRTTLKMFTSTQTIQSLLQKDQEMNPCLKILSVGATQAVSLASKLSRMSATELEIGSAYDYTRSLRRFWFPKSEENLVGVTTYDPVDFKISYEEPQSVLNGFKLHLTDCEHGNLNYHRGRSKVYFGRPTREKRSEWGYRIITTSGPERAVEKMSRVLVQPGVGPRLKRFIASAATTRGNIDLMAEEERLGRIMGGMTEHRFQSSLGHLSANLLGVTTFGSNCVISTDTAAPFSGGGEDYPIMIQVPMVLLPTIAAVSYPLPNGSTSVTLIVPEKHYEVIQSSVFDIDEHSPLEAPVLVGNQMAYAPQVFLQRSLSRHDLPLIGLLPAKQLDSVLPFAGLMTTIYRGLSRSHAASAVADRGTGVLHLNLDLAEISGVGVRNLMKAVMICISRIAIDSLFSRSRDEWRWTPLPVMMSLGRALASSLAAYIRHPMIQSDPWVQRHLVFSGLSYGEMRVRLDEKITRIIVDGCLTMFNDPTSSLYTQPICLFFDELDGASWSTIAHVIRRTCLRHVLSGELELQQAYALIRKNLTVAIMGKTTELDRIVRMSHYTVNVANWAERHALYGLRDDLMALHRGRAVVLFQTSAGEALRVARRLQPVSLQTVDPVLIAPDLAMIRRYKIDKDSIRSTSAPLSAPEWKIRPATRDWDHFSACRLRGRQYGGDSAAGYSFYPLVPSLEGREFLMVGAGHGGGPAVLLACGSTHCYGLDLISDLDPHNLMNQAPIPSSIQYMHLSDRFTRIVPTYGWDGNVASPLAIPSLKQWLGRSLDWVIDIPLTSVDTLRGLMRTMKECIPNGSYHIRVLGSQGKIRDLGGFLLSESAELHWVPVYVEECGIEGWFSGQLLAGERQAGAPLADLYLGNSFDFTSVDMSFLGGGKEEILSSCTTGLSSRSEGELWTACRQLESMVGASVGELEHRFTYSQWTRVLESLICIKIYYLPDGWDLLLSILDYESVSFDVVETRVTKAVDRSLLRLLTRMLARAL</sequence>
<protein>
    <recommendedName>
        <fullName evidence="2">RNA-directed RNA polymerase</fullName>
        <ecNumber evidence="2">2.7.7.48</ecNumber>
    </recommendedName>
    <alternativeName>
        <fullName evidence="17">Replicase</fullName>
    </alternativeName>
    <alternativeName>
        <fullName evidence="16">Transcriptase</fullName>
    </alternativeName>
</protein>
<evidence type="ECO:0000256" key="12">
    <source>
        <dbReference type="ARBA" id="ARBA00023042"/>
    </source>
</evidence>
<keyword evidence="10" id="KW-0946">Virion</keyword>
<keyword evidence="6" id="KW-0949">S-adenosyl-L-methionine</keyword>
<dbReference type="InterPro" id="IPR026890">
    <property type="entry name" value="Mononeg_mRNAcap"/>
</dbReference>
<keyword evidence="9" id="KW-0067">ATP-binding</keyword>
<comment type="catalytic activity">
    <reaction evidence="15">
        <text>a 5'-end (5'-triphosphoguanosine)-(2'-O-methyladenylyl)-adenylyl-cytidylyl-adenosine in mRNA + S-adenosyl-L-methionine = a 5'-end (N(7)-methyl 5'-triphosphoguanosine)-(2'-O-methyladenylyl)-adenylyl-cytidylyl-adenosine in mRNA + S-adenosyl-L-homocysteine</text>
        <dbReference type="Rhea" id="RHEA:65440"/>
        <dbReference type="Rhea" id="RHEA-COMP:16798"/>
        <dbReference type="Rhea" id="RHEA-COMP:16801"/>
        <dbReference type="ChEBI" id="CHEBI:57856"/>
        <dbReference type="ChEBI" id="CHEBI:59789"/>
        <dbReference type="ChEBI" id="CHEBI:156482"/>
        <dbReference type="ChEBI" id="CHEBI:156483"/>
    </reaction>
</comment>
<dbReference type="InterPro" id="IPR014023">
    <property type="entry name" value="Mononeg_RNA_pol_cat"/>
</dbReference>
<dbReference type="EC" id="2.7.7.48" evidence="2"/>
<evidence type="ECO:0000313" key="22">
    <source>
        <dbReference type="EMBL" id="QDH88671.1"/>
    </source>
</evidence>
<keyword evidence="7" id="KW-0548">Nucleotidyltransferase</keyword>
<evidence type="ECO:0000256" key="17">
    <source>
        <dbReference type="ARBA" id="ARBA00031012"/>
    </source>
</evidence>
<evidence type="ECO:0000256" key="7">
    <source>
        <dbReference type="ARBA" id="ARBA00022695"/>
    </source>
</evidence>
<accession>A0A514D4X0</accession>
<dbReference type="GO" id="GO:0005524">
    <property type="term" value="F:ATP binding"/>
    <property type="evidence" value="ECO:0007669"/>
    <property type="project" value="InterPro"/>
</dbReference>
<evidence type="ECO:0000256" key="18">
    <source>
        <dbReference type="ARBA" id="ARBA00047332"/>
    </source>
</evidence>
<keyword evidence="3 22" id="KW-0696">RNA-directed RNA polymerase</keyword>
<dbReference type="GO" id="GO:0004482">
    <property type="term" value="F:mRNA 5'-cap (guanine-N7-)-methyltransferase activity"/>
    <property type="evidence" value="ECO:0007669"/>
    <property type="project" value="InterPro"/>
</dbReference>
<evidence type="ECO:0000256" key="4">
    <source>
        <dbReference type="ARBA" id="ARBA00022664"/>
    </source>
</evidence>
<keyword evidence="11" id="KW-0693">Viral RNA replication</keyword>
<comment type="catalytic activity">
    <reaction evidence="14">
        <text>a 5'-end triphospho-adenylyl-adenylyl-cytidylyl-adenosine in mRNA + GDP + H(+) = a 5'-end (5'-triphosphoguanosine)-adenylyl-adenylyl-cytidylyl-adenosine in mRNA + diphosphate</text>
        <dbReference type="Rhea" id="RHEA:65436"/>
        <dbReference type="Rhea" id="RHEA-COMP:16797"/>
        <dbReference type="Rhea" id="RHEA-COMP:16799"/>
        <dbReference type="ChEBI" id="CHEBI:15378"/>
        <dbReference type="ChEBI" id="CHEBI:33019"/>
        <dbReference type="ChEBI" id="CHEBI:58189"/>
        <dbReference type="ChEBI" id="CHEBI:156484"/>
        <dbReference type="ChEBI" id="CHEBI:156503"/>
        <dbReference type="EC" id="2.7.7.88"/>
    </reaction>
</comment>
<keyword evidence="4" id="KW-0507">mRNA processing</keyword>
<evidence type="ECO:0000256" key="14">
    <source>
        <dbReference type="ARBA" id="ARBA00024494"/>
    </source>
</evidence>
<gene>
    <name evidence="22" type="ORF">H2BulkLitter1223_000005</name>
</gene>
<proteinExistence type="predicted"/>
<comment type="catalytic activity">
    <reaction evidence="19">
        <text>a 5'-end (5'-triphosphoguanosine)-adenylyl-adenylyl-cytidylyl-adenosine in mRNA + 2 S-adenosyl-L-methionine = a 5'-end (N(7)-methyl 5'-triphosphoguanosine)-(2'-O-methyladenylyl)-adenylyl-cytidylyl-adenosine in mRNA + 2 S-adenosyl-L-homocysteine + H(+)</text>
        <dbReference type="Rhea" id="RHEA:65376"/>
        <dbReference type="Rhea" id="RHEA-COMP:16797"/>
        <dbReference type="Rhea" id="RHEA-COMP:16798"/>
        <dbReference type="ChEBI" id="CHEBI:15378"/>
        <dbReference type="ChEBI" id="CHEBI:57856"/>
        <dbReference type="ChEBI" id="CHEBI:59789"/>
        <dbReference type="ChEBI" id="CHEBI:156483"/>
        <dbReference type="ChEBI" id="CHEBI:156484"/>
        <dbReference type="EC" id="2.1.1.375"/>
    </reaction>
</comment>
<dbReference type="Pfam" id="PF00946">
    <property type="entry name" value="Mononeg_RNA_pol"/>
    <property type="match status" value="1"/>
</dbReference>
<keyword evidence="5" id="KW-0808">Transferase</keyword>
<evidence type="ECO:0000256" key="16">
    <source>
        <dbReference type="ARBA" id="ARBA00030436"/>
    </source>
</evidence>
<evidence type="ECO:0000256" key="11">
    <source>
        <dbReference type="ARBA" id="ARBA00022953"/>
    </source>
</evidence>
<dbReference type="Pfam" id="PF14318">
    <property type="entry name" value="Mononeg_mRNAcap"/>
    <property type="match status" value="1"/>
</dbReference>
<keyword evidence="23" id="KW-1185">Reference proteome</keyword>
<comment type="catalytic activity">
    <reaction evidence="18">
        <text>a 5'-end (5'-triphosphoguanosine)-adenylyl-adenylyl-cytidylyl-adenosine in mRNA + S-adenosyl-L-methionine = a 5'-end (5'-triphosphoguanosine)-(2'-O-methyladenylyl)-adenylyl-cytidylyl-adenosine in mRNA + S-adenosyl-L-homocysteine + H(+)</text>
        <dbReference type="Rhea" id="RHEA:65380"/>
        <dbReference type="Rhea" id="RHEA-COMP:16797"/>
        <dbReference type="Rhea" id="RHEA-COMP:16801"/>
        <dbReference type="ChEBI" id="CHEBI:15378"/>
        <dbReference type="ChEBI" id="CHEBI:57856"/>
        <dbReference type="ChEBI" id="CHEBI:59789"/>
        <dbReference type="ChEBI" id="CHEBI:156482"/>
        <dbReference type="ChEBI" id="CHEBI:156484"/>
    </reaction>
</comment>
<evidence type="ECO:0000256" key="13">
    <source>
        <dbReference type="ARBA" id="ARBA00023268"/>
    </source>
</evidence>
<keyword evidence="13" id="KW-0511">Multifunctional enzyme</keyword>
<evidence type="ECO:0000256" key="6">
    <source>
        <dbReference type="ARBA" id="ARBA00022691"/>
    </source>
</evidence>
<evidence type="ECO:0000256" key="10">
    <source>
        <dbReference type="ARBA" id="ARBA00022844"/>
    </source>
</evidence>
<evidence type="ECO:0000256" key="8">
    <source>
        <dbReference type="ARBA" id="ARBA00022741"/>
    </source>
</evidence>
<evidence type="ECO:0000259" key="21">
    <source>
        <dbReference type="PROSITE" id="PS50526"/>
    </source>
</evidence>
<feature type="domain" description="RdRp catalytic" evidence="21">
    <location>
        <begin position="522"/>
        <end position="707"/>
    </location>
</feature>
<name>A0A514D4X0_9MONO</name>
<dbReference type="Proteomes" id="UP000679046">
    <property type="component" value="Segment"/>
</dbReference>
<organism evidence="22 23">
    <name type="scientific">H2BulkLitter1223 virus</name>
    <dbReference type="NCBI Taxonomy" id="2847101"/>
    <lineage>
        <taxon>Viruses</taxon>
        <taxon>Riboviria</taxon>
        <taxon>Orthornavirae</taxon>
        <taxon>Negarnaviricota</taxon>
        <taxon>Haploviricotina</taxon>
        <taxon>Monjiviricetes</taxon>
        <taxon>Mononegavirales</taxon>
        <taxon>Mymonaviridae</taxon>
        <taxon>Hubramonavirus</taxon>
        <taxon>Hubramonavirus terrae</taxon>
    </lineage>
</organism>
<evidence type="ECO:0000256" key="19">
    <source>
        <dbReference type="ARBA" id="ARBA00047370"/>
    </source>
</evidence>
<dbReference type="PROSITE" id="PS50526">
    <property type="entry name" value="RDRP_SSRNA_NEG_NONSEG"/>
    <property type="match status" value="1"/>
</dbReference>
<evidence type="ECO:0000256" key="20">
    <source>
        <dbReference type="ARBA" id="ARBA00048548"/>
    </source>
</evidence>
<dbReference type="EMBL" id="MN034260">
    <property type="protein sequence ID" value="QDH88671.1"/>
    <property type="molecule type" value="Genomic_RNA"/>
</dbReference>
<dbReference type="GO" id="GO:0003968">
    <property type="term" value="F:RNA-directed RNA polymerase activity"/>
    <property type="evidence" value="ECO:0007669"/>
    <property type="project" value="UniProtKB-KW"/>
</dbReference>
<evidence type="ECO:0000313" key="23">
    <source>
        <dbReference type="Proteomes" id="UP000679046"/>
    </source>
</evidence>
<comment type="catalytic activity">
    <reaction evidence="20">
        <text>GTP + H2O = GDP + phosphate + H(+)</text>
        <dbReference type="Rhea" id="RHEA:19669"/>
        <dbReference type="ChEBI" id="CHEBI:15377"/>
        <dbReference type="ChEBI" id="CHEBI:15378"/>
        <dbReference type="ChEBI" id="CHEBI:37565"/>
        <dbReference type="ChEBI" id="CHEBI:43474"/>
        <dbReference type="ChEBI" id="CHEBI:58189"/>
    </reaction>
</comment>
<evidence type="ECO:0000256" key="15">
    <source>
        <dbReference type="ARBA" id="ARBA00024499"/>
    </source>
</evidence>